<keyword evidence="2" id="KW-1185">Reference proteome</keyword>
<protein>
    <submittedName>
        <fullName evidence="1">Uncharacterized protein</fullName>
    </submittedName>
</protein>
<name>A0ABN7BE05_9HEMI</name>
<organism evidence="1 2">
    <name type="scientific">Nesidiocoris tenuis</name>
    <dbReference type="NCBI Taxonomy" id="355587"/>
    <lineage>
        <taxon>Eukaryota</taxon>
        <taxon>Metazoa</taxon>
        <taxon>Ecdysozoa</taxon>
        <taxon>Arthropoda</taxon>
        <taxon>Hexapoda</taxon>
        <taxon>Insecta</taxon>
        <taxon>Pterygota</taxon>
        <taxon>Neoptera</taxon>
        <taxon>Paraneoptera</taxon>
        <taxon>Hemiptera</taxon>
        <taxon>Heteroptera</taxon>
        <taxon>Panheteroptera</taxon>
        <taxon>Cimicomorpha</taxon>
        <taxon>Miridae</taxon>
        <taxon>Dicyphina</taxon>
        <taxon>Nesidiocoris</taxon>
    </lineage>
</organism>
<gene>
    <name evidence="1" type="ORF">NTJ_15362</name>
</gene>
<evidence type="ECO:0000313" key="2">
    <source>
        <dbReference type="Proteomes" id="UP001307889"/>
    </source>
</evidence>
<dbReference type="Proteomes" id="UP001307889">
    <property type="component" value="Chromosome 14"/>
</dbReference>
<sequence>MMRTKQTLRTMRAERTRELIGRYALDGLMGLTGRAQCTVLIGRCAMTGLIDLNGRCASDWLITSLWDDAHRTGSWDDALWTDSQAL</sequence>
<proteinExistence type="predicted"/>
<evidence type="ECO:0000313" key="1">
    <source>
        <dbReference type="EMBL" id="BET02544.1"/>
    </source>
</evidence>
<accession>A0ABN7BE05</accession>
<reference evidence="1 2" key="1">
    <citation type="submission" date="2023-09" db="EMBL/GenBank/DDBJ databases">
        <title>Nesidiocoris tenuis whole genome shotgun sequence.</title>
        <authorList>
            <person name="Shibata T."/>
            <person name="Shimoda M."/>
            <person name="Kobayashi T."/>
            <person name="Uehara T."/>
        </authorList>
    </citation>
    <scope>NUCLEOTIDE SEQUENCE [LARGE SCALE GENOMIC DNA]</scope>
    <source>
        <strain evidence="1 2">Japan</strain>
    </source>
</reference>
<dbReference type="EMBL" id="AP028922">
    <property type="protein sequence ID" value="BET02544.1"/>
    <property type="molecule type" value="Genomic_DNA"/>
</dbReference>